<dbReference type="PANTHER" id="PTHR46844">
    <property type="entry name" value="SLR5058 PROTEIN"/>
    <property type="match status" value="1"/>
</dbReference>
<evidence type="ECO:0000313" key="5">
    <source>
        <dbReference type="Proteomes" id="UP000269154"/>
    </source>
</evidence>
<feature type="region of interest" description="Disordered" evidence="1">
    <location>
        <begin position="258"/>
        <end position="281"/>
    </location>
</feature>
<name>A0A3N6PZK4_9CYAN</name>
<protein>
    <submittedName>
        <fullName evidence="4">NACHT domain-containing protein</fullName>
    </submittedName>
</protein>
<dbReference type="SUPFAM" id="SSF52540">
    <property type="entry name" value="P-loop containing nucleoside triphosphate hydrolases"/>
    <property type="match status" value="1"/>
</dbReference>
<organism evidence="4 5">
    <name type="scientific">Okeania hirsuta</name>
    <dbReference type="NCBI Taxonomy" id="1458930"/>
    <lineage>
        <taxon>Bacteria</taxon>
        <taxon>Bacillati</taxon>
        <taxon>Cyanobacteriota</taxon>
        <taxon>Cyanophyceae</taxon>
        <taxon>Oscillatoriophycideae</taxon>
        <taxon>Oscillatoriales</taxon>
        <taxon>Microcoleaceae</taxon>
        <taxon>Okeania</taxon>
    </lineage>
</organism>
<keyword evidence="2" id="KW-1133">Transmembrane helix</keyword>
<dbReference type="InterPro" id="IPR011989">
    <property type="entry name" value="ARM-like"/>
</dbReference>
<dbReference type="InterPro" id="IPR003593">
    <property type="entry name" value="AAA+_ATPase"/>
</dbReference>
<dbReference type="Gene3D" id="3.40.50.300">
    <property type="entry name" value="P-loop containing nucleotide triphosphate hydrolases"/>
    <property type="match status" value="1"/>
</dbReference>
<dbReference type="InterPro" id="IPR027417">
    <property type="entry name" value="P-loop_NTPase"/>
</dbReference>
<dbReference type="PROSITE" id="PS50837">
    <property type="entry name" value="NACHT"/>
    <property type="match status" value="1"/>
</dbReference>
<keyword evidence="2" id="KW-0812">Transmembrane</keyword>
<sequence length="635" mass="73746">MSLKEWQDICREMLNNKLTSNSLFHDDEEAKKHREQIYVPLALVERKKPEKREQDGLSPEQGTKLYEPQYEEKQRFTHNTFLKEILQQKQGKSQGQRISLIGEPGAGKTTLLQTIANWILEQELGLPVWVSLADLTQGGNLRSFEDYLLNSWLSAAVSFSGEKVWNNFTEQFERGRVWLLLDGVDEIATSGSQTLQNISRQLLGWVGKARVVLTCRLNVWQADVNHLSEFETFRLLDFDYPQQVEQFIDNWFNSPQPRFNPPQPPFERGEQEQEQDFVRGENSKGDRLKVELGKEEKVRVRDLVQNPLRLALLCQNWQLYEGSLPETKAELYGQFVEQFYRWKCVLFPMKESKRRELNLALGRLAKDDIDSSGSRFRLREDFIVERLGDIDDENSLFYLALQIGWLNNVGVAAESPTKKVYAFFHATFEEYFAALAIADWDFFLPRKHKNKPVKGRRYRIFEPQWKQVILLWLGREDVKEEEKEEFIKALTKFKDGCLYFLITIINIFTIIFIIIIKINPFKKFGEIPRPLIRIRGFYEYQAYFLAAAGIGEFSNCTQTNEVVEKIIDWHCNNRFNEIGVASRNVLLETPRKNTINGLVNLLESTVDDDTRGQAAESLGKIGTGNQKAIDALVDL</sequence>
<feature type="domain" description="NACHT" evidence="3">
    <location>
        <begin position="96"/>
        <end position="216"/>
    </location>
</feature>
<gene>
    <name evidence="4" type="ORF">D5R40_06930</name>
</gene>
<evidence type="ECO:0000313" key="4">
    <source>
        <dbReference type="EMBL" id="RQH49903.1"/>
    </source>
</evidence>
<evidence type="ECO:0000256" key="2">
    <source>
        <dbReference type="SAM" id="Phobius"/>
    </source>
</evidence>
<dbReference type="Pfam" id="PF05729">
    <property type="entry name" value="NACHT"/>
    <property type="match status" value="1"/>
</dbReference>
<dbReference type="Gene3D" id="1.25.10.10">
    <property type="entry name" value="Leucine-rich Repeat Variant"/>
    <property type="match status" value="1"/>
</dbReference>
<dbReference type="Proteomes" id="UP000269154">
    <property type="component" value="Unassembled WGS sequence"/>
</dbReference>
<evidence type="ECO:0000259" key="3">
    <source>
        <dbReference type="PROSITE" id="PS50837"/>
    </source>
</evidence>
<dbReference type="PANTHER" id="PTHR46844:SF1">
    <property type="entry name" value="SLR5058 PROTEIN"/>
    <property type="match status" value="1"/>
</dbReference>
<feature type="transmembrane region" description="Helical" evidence="2">
    <location>
        <begin position="498"/>
        <end position="516"/>
    </location>
</feature>
<dbReference type="AlphaFoldDB" id="A0A3N6PZK4"/>
<accession>A0A3N6PZK4</accession>
<evidence type="ECO:0000256" key="1">
    <source>
        <dbReference type="SAM" id="MobiDB-lite"/>
    </source>
</evidence>
<dbReference type="OrthoDB" id="134770at2"/>
<proteinExistence type="predicted"/>
<keyword evidence="2" id="KW-0472">Membrane</keyword>
<comment type="caution">
    <text evidence="4">The sequence shown here is derived from an EMBL/GenBank/DDBJ whole genome shotgun (WGS) entry which is preliminary data.</text>
</comment>
<dbReference type="InterPro" id="IPR007111">
    <property type="entry name" value="NACHT_NTPase"/>
</dbReference>
<reference evidence="4 5" key="1">
    <citation type="journal article" date="2018" name="ACS Chem. Biol.">
        <title>Ketoreductase domain dysfunction expands chemodiversity: malyngamide biosynthesis in the cyanobacterium Okeania hirsuta.</title>
        <authorList>
            <person name="Moss N.A."/>
            <person name="Leao T."/>
            <person name="Rankin M."/>
            <person name="McCullough T.M."/>
            <person name="Qu P."/>
            <person name="Korobeynikov A."/>
            <person name="Smith J.L."/>
            <person name="Gerwick L."/>
            <person name="Gerwick W.H."/>
        </authorList>
    </citation>
    <scope>NUCLEOTIDE SEQUENCE [LARGE SCALE GENOMIC DNA]</scope>
    <source>
        <strain evidence="4 5">PAB10Feb10-1</strain>
    </source>
</reference>
<dbReference type="EMBL" id="RCBY01000025">
    <property type="protein sequence ID" value="RQH49903.1"/>
    <property type="molecule type" value="Genomic_DNA"/>
</dbReference>
<dbReference type="RefSeq" id="WP_124154411.1">
    <property type="nucleotide sequence ID" value="NZ_CAWOLW010000168.1"/>
</dbReference>
<feature type="non-terminal residue" evidence="4">
    <location>
        <position position="635"/>
    </location>
</feature>
<feature type="compositionally biased region" description="Basic and acidic residues" evidence="1">
    <location>
        <begin position="267"/>
        <end position="281"/>
    </location>
</feature>
<dbReference type="SMART" id="SM00382">
    <property type="entry name" value="AAA"/>
    <property type="match status" value="1"/>
</dbReference>
<keyword evidence="5" id="KW-1185">Reference proteome</keyword>